<gene>
    <name evidence="5" type="ORF">SAMN04489834_3031</name>
</gene>
<name>A0A1H1YBC6_9MICO</name>
<organism evidence="5 6">
    <name type="scientific">Microterricola viridarii</name>
    <dbReference type="NCBI Taxonomy" id="412690"/>
    <lineage>
        <taxon>Bacteria</taxon>
        <taxon>Bacillati</taxon>
        <taxon>Actinomycetota</taxon>
        <taxon>Actinomycetes</taxon>
        <taxon>Micrococcales</taxon>
        <taxon>Microbacteriaceae</taxon>
        <taxon>Microterricola</taxon>
    </lineage>
</organism>
<dbReference type="OrthoDB" id="186919at2"/>
<keyword evidence="6" id="KW-1185">Reference proteome</keyword>
<evidence type="ECO:0000256" key="1">
    <source>
        <dbReference type="SAM" id="MobiDB-lite"/>
    </source>
</evidence>
<feature type="chain" id="PRO_5039420622" description="DUF4349 domain-containing protein" evidence="3">
    <location>
        <begin position="25"/>
        <end position="306"/>
    </location>
</feature>
<feature type="signal peptide" evidence="3">
    <location>
        <begin position="1"/>
        <end position="24"/>
    </location>
</feature>
<reference evidence="6" key="1">
    <citation type="submission" date="2016-10" db="EMBL/GenBank/DDBJ databases">
        <authorList>
            <person name="Varghese N."/>
            <person name="Submissions S."/>
        </authorList>
    </citation>
    <scope>NUCLEOTIDE SEQUENCE [LARGE SCALE GENOMIC DNA]</scope>
    <source>
        <strain evidence="6">DSM 21772</strain>
    </source>
</reference>
<sequence length="306" mass="31348">MKRALTIPALALAALLLVGCSAGMGEGASSGSSVVMRDAGPEMAPFSLEGGTADGAVGAPSAVADRSVITTGNVSITAADPIGAADGAIKLVAGAGGRVDSRSEQPATETQRASASLTIRVPADQLDVVLDKIKQLGTVNSVSLNASDVTQQKQDVEARITALQTSVDRLLELMSTSATTADLIAIESALSSRQAELDSLTMQLDYLDDQIDYSTLYVDFASEGTVNPGNPDNFWSGLLAGWNSLVAFLGGFVVVLGVALPWLVLLAVIGAVVWAIVASVRRRRHPAPAAAGAPGTAPVPEEDVQQ</sequence>
<evidence type="ECO:0000313" key="5">
    <source>
        <dbReference type="EMBL" id="SDT18760.1"/>
    </source>
</evidence>
<evidence type="ECO:0000313" key="6">
    <source>
        <dbReference type="Proteomes" id="UP000181956"/>
    </source>
</evidence>
<dbReference type="PROSITE" id="PS51257">
    <property type="entry name" value="PROKAR_LIPOPROTEIN"/>
    <property type="match status" value="1"/>
</dbReference>
<dbReference type="EMBL" id="LT629742">
    <property type="protein sequence ID" value="SDT18760.1"/>
    <property type="molecule type" value="Genomic_DNA"/>
</dbReference>
<dbReference type="RefSeq" id="WP_083364778.1">
    <property type="nucleotide sequence ID" value="NZ_LT629742.1"/>
</dbReference>
<keyword evidence="3" id="KW-0732">Signal</keyword>
<dbReference type="Proteomes" id="UP000181956">
    <property type="component" value="Chromosome I"/>
</dbReference>
<keyword evidence="2" id="KW-1133">Transmembrane helix</keyword>
<evidence type="ECO:0000256" key="3">
    <source>
        <dbReference type="SAM" id="SignalP"/>
    </source>
</evidence>
<protein>
    <recommendedName>
        <fullName evidence="4">DUF4349 domain-containing protein</fullName>
    </recommendedName>
</protein>
<proteinExistence type="predicted"/>
<dbReference type="InterPro" id="IPR025645">
    <property type="entry name" value="DUF4349"/>
</dbReference>
<dbReference type="STRING" id="412690.SAMN04489834_3031"/>
<dbReference type="AlphaFoldDB" id="A0A1H1YBC6"/>
<feature type="transmembrane region" description="Helical" evidence="2">
    <location>
        <begin position="245"/>
        <end position="277"/>
    </location>
</feature>
<evidence type="ECO:0000256" key="2">
    <source>
        <dbReference type="SAM" id="Phobius"/>
    </source>
</evidence>
<accession>A0A1H1YBC6</accession>
<feature type="domain" description="DUF4349" evidence="4">
    <location>
        <begin position="66"/>
        <end position="274"/>
    </location>
</feature>
<evidence type="ECO:0000259" key="4">
    <source>
        <dbReference type="Pfam" id="PF14257"/>
    </source>
</evidence>
<keyword evidence="2" id="KW-0472">Membrane</keyword>
<feature type="region of interest" description="Disordered" evidence="1">
    <location>
        <begin position="287"/>
        <end position="306"/>
    </location>
</feature>
<dbReference type="Pfam" id="PF14257">
    <property type="entry name" value="DUF4349"/>
    <property type="match status" value="1"/>
</dbReference>
<feature type="compositionally biased region" description="Low complexity" evidence="1">
    <location>
        <begin position="287"/>
        <end position="299"/>
    </location>
</feature>
<keyword evidence="2" id="KW-0812">Transmembrane</keyword>